<dbReference type="PANTHER" id="PTHR12300:SF161">
    <property type="entry name" value="RECEPTOR EXPRESSION-ENHANCING PROTEIN"/>
    <property type="match status" value="1"/>
</dbReference>
<dbReference type="GO" id="GO:0016020">
    <property type="term" value="C:membrane"/>
    <property type="evidence" value="ECO:0007669"/>
    <property type="project" value="UniProtKB-SubCell"/>
</dbReference>
<evidence type="ECO:0000256" key="3">
    <source>
        <dbReference type="ARBA" id="ARBA00022692"/>
    </source>
</evidence>
<evidence type="ECO:0000256" key="6">
    <source>
        <dbReference type="RuleBase" id="RU362006"/>
    </source>
</evidence>
<comment type="subcellular location">
    <subcellularLocation>
        <location evidence="1 6">Membrane</location>
        <topology evidence="1 6">Multi-pass membrane protein</topology>
    </subcellularLocation>
</comment>
<gene>
    <name evidence="7" type="ORF">RI129_003893</name>
</gene>
<reference evidence="7 8" key="1">
    <citation type="journal article" date="2024" name="Insects">
        <title>An Improved Chromosome-Level Genome Assembly of the Firefly Pyrocoelia pectoralis.</title>
        <authorList>
            <person name="Fu X."/>
            <person name="Meyer-Rochow V.B."/>
            <person name="Ballantyne L."/>
            <person name="Zhu X."/>
        </authorList>
    </citation>
    <scope>NUCLEOTIDE SEQUENCE [LARGE SCALE GENOMIC DNA]</scope>
    <source>
        <strain evidence="7">XCY_ONT2</strain>
    </source>
</reference>
<keyword evidence="8" id="KW-1185">Reference proteome</keyword>
<proteinExistence type="inferred from homology"/>
<feature type="transmembrane region" description="Helical" evidence="6">
    <location>
        <begin position="124"/>
        <end position="144"/>
    </location>
</feature>
<accession>A0AAN7VQF8</accession>
<evidence type="ECO:0000256" key="4">
    <source>
        <dbReference type="ARBA" id="ARBA00022989"/>
    </source>
</evidence>
<dbReference type="Proteomes" id="UP001329430">
    <property type="component" value="Chromosome 2"/>
</dbReference>
<organism evidence="7 8">
    <name type="scientific">Pyrocoelia pectoralis</name>
    <dbReference type="NCBI Taxonomy" id="417401"/>
    <lineage>
        <taxon>Eukaryota</taxon>
        <taxon>Metazoa</taxon>
        <taxon>Ecdysozoa</taxon>
        <taxon>Arthropoda</taxon>
        <taxon>Hexapoda</taxon>
        <taxon>Insecta</taxon>
        <taxon>Pterygota</taxon>
        <taxon>Neoptera</taxon>
        <taxon>Endopterygota</taxon>
        <taxon>Coleoptera</taxon>
        <taxon>Polyphaga</taxon>
        <taxon>Elateriformia</taxon>
        <taxon>Elateroidea</taxon>
        <taxon>Lampyridae</taxon>
        <taxon>Lampyrinae</taxon>
        <taxon>Pyrocoelia</taxon>
    </lineage>
</organism>
<dbReference type="PANTHER" id="PTHR12300">
    <property type="entry name" value="HVA22-LIKE PROTEINS"/>
    <property type="match status" value="1"/>
</dbReference>
<dbReference type="AlphaFoldDB" id="A0AAN7VQF8"/>
<dbReference type="EMBL" id="JAVRBK010000002">
    <property type="protein sequence ID" value="KAK5649001.1"/>
    <property type="molecule type" value="Genomic_DNA"/>
</dbReference>
<sequence>MAQDFADLYEKFHNYLYDETKFWSPIFKKIEEISGIQRQYVVYGFGVFLLLWLIFGYAGQLVCNIIGTAYPAYASIHAIETTNPTDDTKWLTYWVVFSFFSIVEHFASIIVGWFPLYWLVKCAVFVWLMIPTSFNGSLIVYNNIIKPYFLQYHRVVDDALDKAQASANDIIESAKTK</sequence>
<evidence type="ECO:0000256" key="5">
    <source>
        <dbReference type="ARBA" id="ARBA00023136"/>
    </source>
</evidence>
<comment type="caution">
    <text evidence="7">The sequence shown here is derived from an EMBL/GenBank/DDBJ whole genome shotgun (WGS) entry which is preliminary data.</text>
</comment>
<evidence type="ECO:0000256" key="2">
    <source>
        <dbReference type="ARBA" id="ARBA00008573"/>
    </source>
</evidence>
<dbReference type="InterPro" id="IPR004345">
    <property type="entry name" value="TB2_DP1_HVA22"/>
</dbReference>
<evidence type="ECO:0000313" key="8">
    <source>
        <dbReference type="Proteomes" id="UP001329430"/>
    </source>
</evidence>
<comment type="similarity">
    <text evidence="2 6">Belongs to the DP1 family.</text>
</comment>
<evidence type="ECO:0000313" key="7">
    <source>
        <dbReference type="EMBL" id="KAK5649001.1"/>
    </source>
</evidence>
<feature type="transmembrane region" description="Helical" evidence="6">
    <location>
        <begin position="40"/>
        <end position="70"/>
    </location>
</feature>
<evidence type="ECO:0000256" key="1">
    <source>
        <dbReference type="ARBA" id="ARBA00004141"/>
    </source>
</evidence>
<feature type="transmembrane region" description="Helical" evidence="6">
    <location>
        <begin position="91"/>
        <end position="118"/>
    </location>
</feature>
<name>A0AAN7VQF8_9COLE</name>
<protein>
    <recommendedName>
        <fullName evidence="6">Receptor expression-enhancing protein</fullName>
    </recommendedName>
</protein>
<keyword evidence="3 6" id="KW-0812">Transmembrane</keyword>
<dbReference type="Pfam" id="PF03134">
    <property type="entry name" value="TB2_DP1_HVA22"/>
    <property type="match status" value="1"/>
</dbReference>
<keyword evidence="5 6" id="KW-0472">Membrane</keyword>
<keyword evidence="4 6" id="KW-1133">Transmembrane helix</keyword>